<dbReference type="Proteomes" id="UP000605846">
    <property type="component" value="Unassembled WGS sequence"/>
</dbReference>
<gene>
    <name evidence="1" type="ORF">EC973_000181</name>
</gene>
<keyword evidence="2" id="KW-1185">Reference proteome</keyword>
<proteinExistence type="predicted"/>
<dbReference type="AlphaFoldDB" id="A0A8H7BYT8"/>
<evidence type="ECO:0000313" key="1">
    <source>
        <dbReference type="EMBL" id="KAF7731373.1"/>
    </source>
</evidence>
<reference evidence="1" key="1">
    <citation type="submission" date="2020-01" db="EMBL/GenBank/DDBJ databases">
        <title>Genome Sequencing of Three Apophysomyces-Like Fungal Strains Confirms a Novel Fungal Genus in the Mucoromycota with divergent Burkholderia-like Endosymbiotic Bacteria.</title>
        <authorList>
            <person name="Stajich J.E."/>
            <person name="Macias A.M."/>
            <person name="Carter-House D."/>
            <person name="Lovett B."/>
            <person name="Kasson L.R."/>
            <person name="Berry K."/>
            <person name="Grigoriev I."/>
            <person name="Chang Y."/>
            <person name="Spatafora J."/>
            <person name="Kasson M.T."/>
        </authorList>
    </citation>
    <scope>NUCLEOTIDE SEQUENCE</scope>
    <source>
        <strain evidence="1">NRRL A-21654</strain>
    </source>
</reference>
<organism evidence="1 2">
    <name type="scientific">Apophysomyces ossiformis</name>
    <dbReference type="NCBI Taxonomy" id="679940"/>
    <lineage>
        <taxon>Eukaryota</taxon>
        <taxon>Fungi</taxon>
        <taxon>Fungi incertae sedis</taxon>
        <taxon>Mucoromycota</taxon>
        <taxon>Mucoromycotina</taxon>
        <taxon>Mucoromycetes</taxon>
        <taxon>Mucorales</taxon>
        <taxon>Mucorineae</taxon>
        <taxon>Mucoraceae</taxon>
        <taxon>Apophysomyces</taxon>
    </lineage>
</organism>
<sequence>MPPKKANRKSTEEEMKALTKDFFEAVKGIRRSFDSKIGELNKRVEELTELVKTLSEERASCFRAAERTPEAPTDAAQLIEAPHANKGMIRVADIKDFIAKHRVVAEESDVDSSETIYKELRKRVKACSDSLAKELIAAKKMVDWHDLSQNDKLSLLKGHR</sequence>
<protein>
    <submittedName>
        <fullName evidence="1">Uncharacterized protein</fullName>
    </submittedName>
</protein>
<dbReference type="EMBL" id="JABAYA010000010">
    <property type="protein sequence ID" value="KAF7731373.1"/>
    <property type="molecule type" value="Genomic_DNA"/>
</dbReference>
<comment type="caution">
    <text evidence="1">The sequence shown here is derived from an EMBL/GenBank/DDBJ whole genome shotgun (WGS) entry which is preliminary data.</text>
</comment>
<accession>A0A8H7BYT8</accession>
<evidence type="ECO:0000313" key="2">
    <source>
        <dbReference type="Proteomes" id="UP000605846"/>
    </source>
</evidence>
<name>A0A8H7BYT8_9FUNG</name>